<dbReference type="InterPro" id="IPR026928">
    <property type="entry name" value="FAX/IsoI-like"/>
</dbReference>
<dbReference type="AlphaFoldDB" id="A0AAN5CIQ6"/>
<evidence type="ECO:0000256" key="1">
    <source>
        <dbReference type="ARBA" id="ARBA00006475"/>
    </source>
</evidence>
<dbReference type="SFLD" id="SFLDG01180">
    <property type="entry name" value="SUF1"/>
    <property type="match status" value="1"/>
</dbReference>
<gene>
    <name evidence="4" type="ORF">PMAYCL1PPCAC_15351</name>
</gene>
<dbReference type="SFLD" id="SFLDG01200">
    <property type="entry name" value="SUF1.1"/>
    <property type="match status" value="1"/>
</dbReference>
<proteinExistence type="inferred from homology"/>
<dbReference type="InterPro" id="IPR033468">
    <property type="entry name" value="Metaxin_GST"/>
</dbReference>
<dbReference type="PANTHER" id="PTHR12289:SF32">
    <property type="entry name" value="GST_C_6 DOMAIN-CONTAINING PROTEIN"/>
    <property type="match status" value="1"/>
</dbReference>
<name>A0AAN5CIQ6_9BILA</name>
<evidence type="ECO:0000313" key="4">
    <source>
        <dbReference type="EMBL" id="GMR45156.1"/>
    </source>
</evidence>
<dbReference type="Pfam" id="PF17171">
    <property type="entry name" value="GST_C_6"/>
    <property type="match status" value="1"/>
</dbReference>
<accession>A0AAN5CIQ6</accession>
<evidence type="ECO:0000259" key="3">
    <source>
        <dbReference type="Pfam" id="PF17172"/>
    </source>
</evidence>
<evidence type="ECO:0000259" key="2">
    <source>
        <dbReference type="Pfam" id="PF17171"/>
    </source>
</evidence>
<dbReference type="EMBL" id="BTRK01000004">
    <property type="protein sequence ID" value="GMR45156.1"/>
    <property type="molecule type" value="Genomic_DNA"/>
</dbReference>
<protein>
    <recommendedName>
        <fullName evidence="6">Thioredoxin-like fold domain-containing protein</fullName>
    </recommendedName>
</protein>
<dbReference type="InterPro" id="IPR040079">
    <property type="entry name" value="Glutathione_S-Trfase"/>
</dbReference>
<evidence type="ECO:0000313" key="5">
    <source>
        <dbReference type="Proteomes" id="UP001328107"/>
    </source>
</evidence>
<dbReference type="Proteomes" id="UP001328107">
    <property type="component" value="Unassembled WGS sequence"/>
</dbReference>
<dbReference type="InterPro" id="IPR050931">
    <property type="entry name" value="Mito_Protein_Transport_Metaxin"/>
</dbReference>
<dbReference type="SFLD" id="SFLDS00019">
    <property type="entry name" value="Glutathione_Transferase_(cytos"/>
    <property type="match status" value="1"/>
</dbReference>
<reference evidence="5" key="1">
    <citation type="submission" date="2022-10" db="EMBL/GenBank/DDBJ databases">
        <title>Genome assembly of Pristionchus species.</title>
        <authorList>
            <person name="Yoshida K."/>
            <person name="Sommer R.J."/>
        </authorList>
    </citation>
    <scope>NUCLEOTIDE SEQUENCE [LARGE SCALE GENOMIC DNA]</scope>
    <source>
        <strain evidence="5">RS5460</strain>
    </source>
</reference>
<comment type="similarity">
    <text evidence="1">Belongs to the FAX family.</text>
</comment>
<comment type="caution">
    <text evidence="4">The sequence shown here is derived from an EMBL/GenBank/DDBJ whole genome shotgun (WGS) entry which is preliminary data.</text>
</comment>
<keyword evidence="5" id="KW-1185">Reference proteome</keyword>
<feature type="domain" description="Metaxin glutathione S-transferase" evidence="2">
    <location>
        <begin position="144"/>
        <end position="205"/>
    </location>
</feature>
<feature type="domain" description="Thioredoxin-like fold" evidence="3">
    <location>
        <begin position="282"/>
        <end position="367"/>
    </location>
</feature>
<dbReference type="PANTHER" id="PTHR12289">
    <property type="entry name" value="METAXIN RELATED"/>
    <property type="match status" value="1"/>
</dbReference>
<dbReference type="InterPro" id="IPR012336">
    <property type="entry name" value="Thioredoxin-like_fold"/>
</dbReference>
<dbReference type="SUPFAM" id="SSF52833">
    <property type="entry name" value="Thioredoxin-like"/>
    <property type="match status" value="1"/>
</dbReference>
<organism evidence="4 5">
    <name type="scientific">Pristionchus mayeri</name>
    <dbReference type="NCBI Taxonomy" id="1317129"/>
    <lineage>
        <taxon>Eukaryota</taxon>
        <taxon>Metazoa</taxon>
        <taxon>Ecdysozoa</taxon>
        <taxon>Nematoda</taxon>
        <taxon>Chromadorea</taxon>
        <taxon>Rhabditida</taxon>
        <taxon>Rhabditina</taxon>
        <taxon>Diplogasteromorpha</taxon>
        <taxon>Diplogasteroidea</taxon>
        <taxon>Neodiplogasteridae</taxon>
        <taxon>Pristionchus</taxon>
    </lineage>
</organism>
<dbReference type="Pfam" id="PF17172">
    <property type="entry name" value="GST_N_4"/>
    <property type="match status" value="1"/>
</dbReference>
<dbReference type="GO" id="GO:0005737">
    <property type="term" value="C:cytoplasm"/>
    <property type="evidence" value="ECO:0007669"/>
    <property type="project" value="TreeGrafter"/>
</dbReference>
<feature type="non-terminal residue" evidence="4">
    <location>
        <position position="1"/>
    </location>
</feature>
<sequence>DCCCISSFIYLVGVLAIATKVLPFIFKKIKGNKPIELQEKNFKKDVVYLYQFPGTPTASSLSPFCIKIEAFCRLYEVKFETYPDEQTAAIGHAVDRLLDNHTFNLTLMAKKDVVGTIVATMAADKAPSFLLPFIALAGGFYGANMLQTILGKKKFLMAEEPTAVDCTALGQFGCAYFAIPAARFYLHDLLESSEFAPLKEYLERVKTRIYGNEFCMLDCDCCCLSSFVYLVGLLTIASKVLPFLLKKIKGEKSVELQEKTFKKDVVYFYQFNGTPTASSCSPFCVKTEAFLRLHKIQFERRNTFSGRGRNGQVPFIELNGEHYADSQIIIRRLTQIFKLKTYPDETSAAVGHAIDRLLDNHFFNLFIMSKQSVVGKIIEFMTRANGVPSFLIPILSSIGGSYVAKMVRYSNC</sequence>
<dbReference type="InterPro" id="IPR036249">
    <property type="entry name" value="Thioredoxin-like_sf"/>
</dbReference>
<evidence type="ECO:0008006" key="6">
    <source>
        <dbReference type="Google" id="ProtNLM"/>
    </source>
</evidence>